<organism evidence="2 3">
    <name type="scientific">Metabacillus lacus</name>
    <dbReference type="NCBI Taxonomy" id="1983721"/>
    <lineage>
        <taxon>Bacteria</taxon>
        <taxon>Bacillati</taxon>
        <taxon>Bacillota</taxon>
        <taxon>Bacilli</taxon>
        <taxon>Bacillales</taxon>
        <taxon>Bacillaceae</taxon>
        <taxon>Metabacillus</taxon>
    </lineage>
</organism>
<proteinExistence type="predicted"/>
<dbReference type="RefSeq" id="WP_154306610.1">
    <property type="nucleotide sequence ID" value="NZ_WKKI01000005.1"/>
</dbReference>
<dbReference type="AlphaFoldDB" id="A0A7X2IXH8"/>
<evidence type="ECO:0000313" key="2">
    <source>
        <dbReference type="EMBL" id="MRX71470.1"/>
    </source>
</evidence>
<keyword evidence="1" id="KW-0812">Transmembrane</keyword>
<dbReference type="EMBL" id="WKKI01000005">
    <property type="protein sequence ID" value="MRX71470.1"/>
    <property type="molecule type" value="Genomic_DNA"/>
</dbReference>
<keyword evidence="2" id="KW-0067">ATP-binding</keyword>
<feature type="transmembrane region" description="Helical" evidence="1">
    <location>
        <begin position="365"/>
        <end position="384"/>
    </location>
</feature>
<protein>
    <submittedName>
        <fullName evidence="2">ABC transporter ATP-binding protein</fullName>
    </submittedName>
</protein>
<accession>A0A7X2IXH8</accession>
<keyword evidence="1" id="KW-0472">Membrane</keyword>
<sequence length="427" mass="49463">MKVIWTLFKQNKFFNLLNITGSAVLFFLLLVLVVNIEHSSIETDAVQNFKDKNLYQISDRLYAEKENDFFFKKSNYDILNQFANNLAESREFEYYNAIWQPIGVLDFKGDTFFDAYYEIGNNQPPYTLNNKSYRTIKSMQLNSAVFELNNLQLESGRTFDGDEYIFEQKENTMPIILGSDFSSVYQLGDTIEIDYYQKQFKGTVIGFFSPLQKIVTATQPEIILDRYLIIPAMYFSEPPSRMVNNSLDNELFFKASLLSRSNGLIITEFSPLEIRKTINNIGLKVGFLDFEIIGANNLATNSLVKMTETNRNILYIATLLIFIINLTIFLFTLTIKIKKNMDTFLVLLISGANLNHIYKFVRYEFIIINLFACSIPTVIMLVLFHSFYLIANYLFIVAIFIFIMTLISKTLIKRTFNNIDLAQKLKG</sequence>
<gene>
    <name evidence="2" type="ORF">GJU40_04685</name>
</gene>
<feature type="transmembrane region" description="Helical" evidence="1">
    <location>
        <begin position="313"/>
        <end position="335"/>
    </location>
</feature>
<evidence type="ECO:0000256" key="1">
    <source>
        <dbReference type="SAM" id="Phobius"/>
    </source>
</evidence>
<keyword evidence="1" id="KW-1133">Transmembrane helix</keyword>
<comment type="caution">
    <text evidence="2">The sequence shown here is derived from an EMBL/GenBank/DDBJ whole genome shotgun (WGS) entry which is preliminary data.</text>
</comment>
<evidence type="ECO:0000313" key="3">
    <source>
        <dbReference type="Proteomes" id="UP000448867"/>
    </source>
</evidence>
<dbReference type="GO" id="GO:0005524">
    <property type="term" value="F:ATP binding"/>
    <property type="evidence" value="ECO:0007669"/>
    <property type="project" value="UniProtKB-KW"/>
</dbReference>
<reference evidence="2 3" key="1">
    <citation type="submission" date="2019-11" db="EMBL/GenBank/DDBJ databases">
        <title>Bacillus lacus genome.</title>
        <authorList>
            <person name="Allen C.J."/>
            <person name="Newman J.D."/>
        </authorList>
    </citation>
    <scope>NUCLEOTIDE SEQUENCE [LARGE SCALE GENOMIC DNA]</scope>
    <source>
        <strain evidence="2 3">KCTC 33946</strain>
    </source>
</reference>
<keyword evidence="2" id="KW-0547">Nucleotide-binding</keyword>
<feature type="transmembrane region" description="Helical" evidence="1">
    <location>
        <begin position="12"/>
        <end position="34"/>
    </location>
</feature>
<dbReference type="Proteomes" id="UP000448867">
    <property type="component" value="Unassembled WGS sequence"/>
</dbReference>
<keyword evidence="3" id="KW-1185">Reference proteome</keyword>
<feature type="transmembrane region" description="Helical" evidence="1">
    <location>
        <begin position="390"/>
        <end position="407"/>
    </location>
</feature>
<name>A0A7X2IXH8_9BACI</name>
<dbReference type="OrthoDB" id="5022643at2"/>